<dbReference type="Gene3D" id="3.30.70.1320">
    <property type="entry name" value="Multidrug efflux transporter AcrB pore domain like"/>
    <property type="match status" value="1"/>
</dbReference>
<dbReference type="GO" id="GO:0042910">
    <property type="term" value="F:xenobiotic transmembrane transporter activity"/>
    <property type="evidence" value="ECO:0007669"/>
    <property type="project" value="TreeGrafter"/>
</dbReference>
<dbReference type="PRINTS" id="PR00702">
    <property type="entry name" value="ACRIFLAVINRP"/>
</dbReference>
<accession>V2QG44</accession>
<dbReference type="AlphaFoldDB" id="V2QG44"/>
<proteinExistence type="predicted"/>
<reference evidence="1" key="3">
    <citation type="submission" date="2022-06" db="EMBL/GenBank/DDBJ databases">
        <title>Resources to Facilitate Use of the Altered Schaedler Flora (ASF) Mouse Model to Study Microbiome Function.</title>
        <authorList>
            <person name="Proctor A."/>
            <person name="Parvinroo S."/>
            <person name="Richie T."/>
            <person name="Jia X."/>
            <person name="Lee S.T.M."/>
            <person name="Karp P.D."/>
            <person name="Paley S."/>
            <person name="Kostic A.D."/>
            <person name="Pierre J.F."/>
            <person name="Wannemuehler M.J."/>
            <person name="Phillips G.J."/>
        </authorList>
    </citation>
    <scope>NUCLEOTIDE SEQUENCE</scope>
    <source>
        <strain evidence="1">ASF457</strain>
    </source>
</reference>
<dbReference type="KEGG" id="msch:N508_001405"/>
<dbReference type="Gene3D" id="3.30.2090.10">
    <property type="entry name" value="Multidrug efflux transporter AcrB TolC docking domain, DN and DC subdomains"/>
    <property type="match status" value="2"/>
</dbReference>
<protein>
    <submittedName>
        <fullName evidence="1">Cobalt-zinc-cadmium resistance protein CzcA</fullName>
    </submittedName>
</protein>
<gene>
    <name evidence="1" type="primary">czcA</name>
    <name evidence="1" type="ORF">N508_001405</name>
</gene>
<reference evidence="1" key="1">
    <citation type="journal article" date="2014" name="Genome Announc.">
        <title>Draft genome sequences of the altered schaedler flora, a defined bacterial community from gnotobiotic mice.</title>
        <authorList>
            <person name="Wannemuehler M.J."/>
            <person name="Overstreet A.M."/>
            <person name="Ward D.V."/>
            <person name="Phillips G.J."/>
        </authorList>
    </citation>
    <scope>NUCLEOTIDE SEQUENCE</scope>
    <source>
        <strain evidence="1">ASF457</strain>
    </source>
</reference>
<dbReference type="OrthoDB" id="9807612at2"/>
<dbReference type="InterPro" id="IPR027463">
    <property type="entry name" value="AcrB_DN_DC_subdom"/>
</dbReference>
<dbReference type="RefSeq" id="WP_023275712.1">
    <property type="nucleotide sequence ID" value="NZ_CP097562.1"/>
</dbReference>
<dbReference type="GO" id="GO:0005886">
    <property type="term" value="C:plasma membrane"/>
    <property type="evidence" value="ECO:0007669"/>
    <property type="project" value="TreeGrafter"/>
</dbReference>
<dbReference type="Pfam" id="PF00873">
    <property type="entry name" value="ACR_tran"/>
    <property type="match status" value="1"/>
</dbReference>
<dbReference type="EMBL" id="CP097562">
    <property type="protein sequence ID" value="USF24319.1"/>
    <property type="molecule type" value="Genomic_DNA"/>
</dbReference>
<organism evidence="1 2">
    <name type="scientific">Mucispirillum schaedleri ASF457</name>
    <dbReference type="NCBI Taxonomy" id="1379858"/>
    <lineage>
        <taxon>Bacteria</taxon>
        <taxon>Pseudomonadati</taxon>
        <taxon>Deferribacterota</taxon>
        <taxon>Deferribacteres</taxon>
        <taxon>Deferribacterales</taxon>
        <taxon>Mucispirillaceae</taxon>
        <taxon>Mucispirillum</taxon>
    </lineage>
</organism>
<keyword evidence="2" id="KW-1185">Reference proteome</keyword>
<dbReference type="SUPFAM" id="SSF82693">
    <property type="entry name" value="Multidrug efflux transporter AcrB pore domain, PN1, PN2, PC1 and PC2 subdomains"/>
    <property type="match status" value="3"/>
</dbReference>
<sequence length="1069" mass="117996">MLITKAAIKWKQAVFLLMMVFIIFGSSAYISLPREANPDVPIPYIFITTIYSGVSPTDMESLVTFKIENKLRGIEGVKEIISYSAESVSNISIEFNPDVDVDMALQRVRDKVDQAKSDLPQDLTEEPIITEISMSDFPVFVVAISGDVPEHDLKKIADEMQDKFESIKGVLEVDLSGTRDREILIVFDYERLQSYSLTMNDLANAVQGEHINIPGGSLDIGRGKYLVRIPGEYTNAKEIEDIVVTVKNGIPVYLRDVARVLDSFEDKDSYASLNGVPAISVSIKKRVGANILEMANDVKNAIKDAEAEYPPAVKFTLTTDISKDIKSMVNELENNMITGFILVFLVLFLFLGKLNSLFAAVIIPFSMLISFMVLQALGITLNMLVLFSLIMALGMLVDNAIVIVENIYRHMQEGKSRVEAAIAASEEIGWPVVASTLTTVFAFLPMAFWPGVIGGFMKFLPITLIITLLSSLFVALVFNPVISSTFMRVNDKHIGEENDLKFGKFIQFYMKTVNFALNHRITALFAAIFFVILPMFLFGARGLGVEFFPESDPARVFIRANAPEGTNAATTNGFVNKFREATLNENDIKLTLGEVGGAAADYSDAGGTATHRGRLTIEFLDFEDRNEPSPATINRIRERLNFFPGTEVVWEKEQMGPPTGAAVSIEISGRDVDVLGSIAAKVKKTIEQIPGLVDLKDDYVKSKPEIRIDVDREKAALLGLNTSSIAQAVRGSVYGIEVGKYREGDDEYDIKVRLPDEQRKSIDDIKNLMINTPQGKYVPISSVADVTLSAGFGTITRIDFKRVVNVTANAEGRSSVEVMQDVMKILKDFELPSGYTMNYTGETEDQQEAGMFLGQALLAALFLILMVLLIEFNSVSQTFIILFTIVLSIGGIFWGLVITNTNFGIIMTGIGTISLAGVVINNGIVLIDYTNQLRAEGMAARDAIIRAGAVRFRPVMLTAWTTILGMLPMATGYGIDFKNMKFVTGAEMSQYWGPMANAVIFGLAFSTMLTLIIVPVLYSFTGGGLKKDENTGDMQDTEKQNFFARLKNILPLKNFGRNRDIKRLLNKGK</sequence>
<dbReference type="Gene3D" id="1.20.1640.10">
    <property type="entry name" value="Multidrug efflux transporter AcrB transmembrane domain"/>
    <property type="match status" value="2"/>
</dbReference>
<dbReference type="InterPro" id="IPR000731">
    <property type="entry name" value="SSD"/>
</dbReference>
<dbReference type="Gene3D" id="3.30.70.1430">
    <property type="entry name" value="Multidrug efflux transporter AcrB pore domain"/>
    <property type="match status" value="2"/>
</dbReference>
<dbReference type="Gene3D" id="3.30.70.1440">
    <property type="entry name" value="Multidrug efflux transporter AcrB pore domain"/>
    <property type="match status" value="1"/>
</dbReference>
<dbReference type="InterPro" id="IPR001036">
    <property type="entry name" value="Acrflvin-R"/>
</dbReference>
<name>V2QG44_9BACT</name>
<dbReference type="PANTHER" id="PTHR32063:SF33">
    <property type="entry name" value="RND SUPERFAMILY EFFLUX PUMP PERMEASE COMPONENT"/>
    <property type="match status" value="1"/>
</dbReference>
<dbReference type="SUPFAM" id="SSF82866">
    <property type="entry name" value="Multidrug efflux transporter AcrB transmembrane domain"/>
    <property type="match status" value="2"/>
</dbReference>
<dbReference type="PANTHER" id="PTHR32063">
    <property type="match status" value="1"/>
</dbReference>
<dbReference type="eggNOG" id="COG0841">
    <property type="taxonomic scope" value="Bacteria"/>
</dbReference>
<reference evidence="1" key="2">
    <citation type="submission" date="2022-05" db="EMBL/GenBank/DDBJ databases">
        <authorList>
            <person name="Proctor A.L."/>
            <person name="Phillips G.J."/>
            <person name="Wannemuehler M.J."/>
        </authorList>
    </citation>
    <scope>NUCLEOTIDE SEQUENCE</scope>
    <source>
        <strain evidence="1">ASF457</strain>
    </source>
</reference>
<dbReference type="Proteomes" id="UP000017429">
    <property type="component" value="Chromosome"/>
</dbReference>
<evidence type="ECO:0000313" key="2">
    <source>
        <dbReference type="Proteomes" id="UP000017429"/>
    </source>
</evidence>
<dbReference type="PROSITE" id="PS50156">
    <property type="entry name" value="SSD"/>
    <property type="match status" value="1"/>
</dbReference>
<evidence type="ECO:0000313" key="1">
    <source>
        <dbReference type="EMBL" id="USF24319.1"/>
    </source>
</evidence>
<dbReference type="SUPFAM" id="SSF82714">
    <property type="entry name" value="Multidrug efflux transporter AcrB TolC docking domain, DN and DC subdomains"/>
    <property type="match status" value="2"/>
</dbReference>